<sequence>MPDVVSSAELAVEVDTSPQRLARWLRAQRASGHPLLAAIPARSPFRFTREHEDQLAAEFEAAT</sequence>
<evidence type="ECO:0000313" key="1">
    <source>
        <dbReference type="EMBL" id="CAA9493024.1"/>
    </source>
</evidence>
<evidence type="ECO:0008006" key="2">
    <source>
        <dbReference type="Google" id="ProtNLM"/>
    </source>
</evidence>
<name>A0A6J4SI96_9ACTN</name>
<proteinExistence type="predicted"/>
<feature type="non-terminal residue" evidence="1">
    <location>
        <position position="63"/>
    </location>
</feature>
<organism evidence="1">
    <name type="scientific">uncultured Solirubrobacteraceae bacterium</name>
    <dbReference type="NCBI Taxonomy" id="1162706"/>
    <lineage>
        <taxon>Bacteria</taxon>
        <taxon>Bacillati</taxon>
        <taxon>Actinomycetota</taxon>
        <taxon>Thermoleophilia</taxon>
        <taxon>Solirubrobacterales</taxon>
        <taxon>Solirubrobacteraceae</taxon>
        <taxon>environmental samples</taxon>
    </lineage>
</organism>
<dbReference type="AlphaFoldDB" id="A0A6J4SI96"/>
<dbReference type="EMBL" id="CADCVR010000048">
    <property type="protein sequence ID" value="CAA9493024.1"/>
    <property type="molecule type" value="Genomic_DNA"/>
</dbReference>
<reference evidence="1" key="1">
    <citation type="submission" date="2020-02" db="EMBL/GenBank/DDBJ databases">
        <authorList>
            <person name="Meier V. D."/>
        </authorList>
    </citation>
    <scope>NUCLEOTIDE SEQUENCE</scope>
    <source>
        <strain evidence="1">AVDCRST_MAG53</strain>
    </source>
</reference>
<accession>A0A6J4SI96</accession>
<protein>
    <recommendedName>
        <fullName evidence="2">Helix-turn-helix domain-containing protein</fullName>
    </recommendedName>
</protein>
<gene>
    <name evidence="1" type="ORF">AVDCRST_MAG53-1642</name>
</gene>